<dbReference type="PANTHER" id="PTHR11207:SF0">
    <property type="entry name" value="RIBONUCLEASE 3"/>
    <property type="match status" value="1"/>
</dbReference>
<dbReference type="SMART" id="SM00535">
    <property type="entry name" value="RIBOc"/>
    <property type="match status" value="1"/>
</dbReference>
<keyword evidence="3" id="KW-0378">Hydrolase</keyword>
<keyword evidence="1" id="KW-0540">Nuclease</keyword>
<dbReference type="SUPFAM" id="SSF69065">
    <property type="entry name" value="RNase III domain-like"/>
    <property type="match status" value="1"/>
</dbReference>
<dbReference type="InterPro" id="IPR036389">
    <property type="entry name" value="RNase_III_sf"/>
</dbReference>
<dbReference type="CDD" id="cd00593">
    <property type="entry name" value="RIBOc"/>
    <property type="match status" value="1"/>
</dbReference>
<gene>
    <name evidence="9" type="ORF">HG537_0G00480</name>
</gene>
<evidence type="ECO:0000256" key="6">
    <source>
        <dbReference type="SAM" id="MobiDB-lite"/>
    </source>
</evidence>
<evidence type="ECO:0000259" key="7">
    <source>
        <dbReference type="PROSITE" id="PS50137"/>
    </source>
</evidence>
<keyword evidence="2" id="KW-0255">Endonuclease</keyword>
<keyword evidence="10" id="KW-1185">Reference proteome</keyword>
<name>A0A7H9HVP0_9SACH</name>
<dbReference type="Gene3D" id="1.20.1270.260">
    <property type="match status" value="1"/>
</dbReference>
<reference evidence="9 10" key="1">
    <citation type="submission" date="2020-06" db="EMBL/GenBank/DDBJ databases">
        <title>The yeast mating-type switching endonuclease HO is a domesticated member of an unorthodox homing genetic element family.</title>
        <authorList>
            <person name="Coughlan A.Y."/>
            <person name="Lombardi L."/>
            <person name="Braun-Galleani S."/>
            <person name="Martos A.R."/>
            <person name="Galeote V."/>
            <person name="Bigey F."/>
            <person name="Dequin S."/>
            <person name="Byrne K.P."/>
            <person name="Wolfe K.H."/>
        </authorList>
    </citation>
    <scope>NUCLEOTIDE SEQUENCE [LARGE SCALE GENOMIC DNA]</scope>
    <source>
        <strain evidence="9 10">CBS2947</strain>
    </source>
</reference>
<dbReference type="EMBL" id="CP059273">
    <property type="protein sequence ID" value="QLQ81794.1"/>
    <property type="molecule type" value="Genomic_DNA"/>
</dbReference>
<evidence type="ECO:0000256" key="1">
    <source>
        <dbReference type="ARBA" id="ARBA00022722"/>
    </source>
</evidence>
<dbReference type="InterPro" id="IPR000999">
    <property type="entry name" value="RNase_III_dom"/>
</dbReference>
<evidence type="ECO:0000256" key="3">
    <source>
        <dbReference type="ARBA" id="ARBA00022801"/>
    </source>
</evidence>
<protein>
    <recommendedName>
        <fullName evidence="11">RNase III domain-containing protein</fullName>
    </recommendedName>
</protein>
<dbReference type="GO" id="GO:0010468">
    <property type="term" value="P:regulation of gene expression"/>
    <property type="evidence" value="ECO:0007669"/>
    <property type="project" value="TreeGrafter"/>
</dbReference>
<feature type="domain" description="RNase III" evidence="8">
    <location>
        <begin position="94"/>
        <end position="230"/>
    </location>
</feature>
<feature type="domain" description="DRBM" evidence="7">
    <location>
        <begin position="264"/>
        <end position="329"/>
    </location>
</feature>
<dbReference type="Pfam" id="PF00035">
    <property type="entry name" value="dsrm"/>
    <property type="match status" value="2"/>
</dbReference>
<organism evidence="9 10">
    <name type="scientific">Torulaspora globosa</name>
    <dbReference type="NCBI Taxonomy" id="48254"/>
    <lineage>
        <taxon>Eukaryota</taxon>
        <taxon>Fungi</taxon>
        <taxon>Dikarya</taxon>
        <taxon>Ascomycota</taxon>
        <taxon>Saccharomycotina</taxon>
        <taxon>Saccharomycetes</taxon>
        <taxon>Saccharomycetales</taxon>
        <taxon>Saccharomycetaceae</taxon>
        <taxon>Torulaspora</taxon>
    </lineage>
</organism>
<dbReference type="OrthoDB" id="2392202at2759"/>
<dbReference type="GO" id="GO:0005634">
    <property type="term" value="C:nucleus"/>
    <property type="evidence" value="ECO:0007669"/>
    <property type="project" value="TreeGrafter"/>
</dbReference>
<dbReference type="Proteomes" id="UP000510647">
    <property type="component" value="Chromosome 7"/>
</dbReference>
<evidence type="ECO:0000256" key="4">
    <source>
        <dbReference type="ARBA" id="ARBA00022884"/>
    </source>
</evidence>
<feature type="compositionally biased region" description="Polar residues" evidence="6">
    <location>
        <begin position="572"/>
        <end position="583"/>
    </location>
</feature>
<dbReference type="Pfam" id="PF20860">
    <property type="entry name" value="Dicers_N"/>
    <property type="match status" value="1"/>
</dbReference>
<evidence type="ECO:0000259" key="8">
    <source>
        <dbReference type="PROSITE" id="PS50142"/>
    </source>
</evidence>
<feature type="compositionally biased region" description="Low complexity" evidence="6">
    <location>
        <begin position="412"/>
        <end position="426"/>
    </location>
</feature>
<feature type="region of interest" description="Disordered" evidence="6">
    <location>
        <begin position="369"/>
        <end position="431"/>
    </location>
</feature>
<evidence type="ECO:0008006" key="11">
    <source>
        <dbReference type="Google" id="ProtNLM"/>
    </source>
</evidence>
<dbReference type="PROSITE" id="PS50142">
    <property type="entry name" value="RNASE_3_2"/>
    <property type="match status" value="1"/>
</dbReference>
<dbReference type="AlphaFoldDB" id="A0A7H9HVP0"/>
<dbReference type="Gene3D" id="1.10.1520.10">
    <property type="entry name" value="Ribonuclease III domain"/>
    <property type="match status" value="1"/>
</dbReference>
<dbReference type="PANTHER" id="PTHR11207">
    <property type="entry name" value="RIBONUCLEASE III"/>
    <property type="match status" value="1"/>
</dbReference>
<keyword evidence="4 5" id="KW-0694">RNA-binding</keyword>
<dbReference type="InterPro" id="IPR014720">
    <property type="entry name" value="dsRBD_dom"/>
</dbReference>
<dbReference type="InterPro" id="IPR048504">
    <property type="entry name" value="Dicers-like_N"/>
</dbReference>
<feature type="region of interest" description="Disordered" evidence="6">
    <location>
        <begin position="562"/>
        <end position="612"/>
    </location>
</feature>
<dbReference type="SMART" id="SM00358">
    <property type="entry name" value="DSRM"/>
    <property type="match status" value="2"/>
</dbReference>
<evidence type="ECO:0000256" key="2">
    <source>
        <dbReference type="ARBA" id="ARBA00022759"/>
    </source>
</evidence>
<dbReference type="InterPro" id="IPR048505">
    <property type="entry name" value="Dicers-like_N_sf"/>
</dbReference>
<dbReference type="PROSITE" id="PS00517">
    <property type="entry name" value="RNASE_3_1"/>
    <property type="match status" value="1"/>
</dbReference>
<evidence type="ECO:0000313" key="10">
    <source>
        <dbReference type="Proteomes" id="UP000510647"/>
    </source>
</evidence>
<accession>A0A7H9HVP0</accession>
<evidence type="ECO:0000256" key="5">
    <source>
        <dbReference type="PROSITE-ProRule" id="PRU00266"/>
    </source>
</evidence>
<dbReference type="PROSITE" id="PS50137">
    <property type="entry name" value="DS_RBD"/>
    <property type="match status" value="2"/>
</dbReference>
<proteinExistence type="predicted"/>
<dbReference type="Gene3D" id="3.30.160.20">
    <property type="match status" value="2"/>
</dbReference>
<dbReference type="GO" id="GO:0006396">
    <property type="term" value="P:RNA processing"/>
    <property type="evidence" value="ECO:0007669"/>
    <property type="project" value="InterPro"/>
</dbReference>
<feature type="domain" description="DRBM" evidence="7">
    <location>
        <begin position="625"/>
        <end position="686"/>
    </location>
</feature>
<dbReference type="SUPFAM" id="SSF54768">
    <property type="entry name" value="dsRNA-binding domain-like"/>
    <property type="match status" value="2"/>
</dbReference>
<dbReference type="GO" id="GO:0004525">
    <property type="term" value="F:ribonuclease III activity"/>
    <property type="evidence" value="ECO:0007669"/>
    <property type="project" value="InterPro"/>
</dbReference>
<feature type="compositionally biased region" description="Polar residues" evidence="6">
    <location>
        <begin position="599"/>
        <end position="611"/>
    </location>
</feature>
<dbReference type="Pfam" id="PF00636">
    <property type="entry name" value="Ribonuclease_3"/>
    <property type="match status" value="1"/>
</dbReference>
<evidence type="ECO:0000313" key="9">
    <source>
        <dbReference type="EMBL" id="QLQ81794.1"/>
    </source>
</evidence>
<sequence>MTSMASDKDVQRAALLRRYCKLQNALAEVCEALKVIEGNALSSEEIRELHSNENELEQVIARSSVVSLSTYLKEADSTAGTLQFYESKKFKEDAKWFNGLVNYPVVSDPTLENLAFRHKSTTSIHAHATKIDMAVATNERLEFLGDSWLGALVSYILYKRYPYANEGALSKMRSAIVNNANLSKWCKKVGFDQRLQANIPKMVHQVKDWTSKYHADCFEAYVGALVVDRYAAEFGGIVDWLEQLSSDIFDQMGSQMVADPMNKNAKHELSQLLLQNKAGAQLAYHRLNSSSPFKVEVKLGDISLATGEGSSIKEAEQRAAMKALLDTTKIKTYSLYEIEDRLIESSGKSAEPIALLGNIDEQALQRELEVTSSEENLPKASKSIPVKAKKTAAPEVSQPEPAPEVSQPEPAPEVAQPEPAPEVAQPEPAPEGISQAQMDAIVAQITGQLKQTVLSTVTAAIQGSGLQLQPTGDKVDKSAAKVDKAREVSNQNQIVQDIPAPATELQTKPANVAQLNPLDQAPFVTRAKIDSIARNFPQTLSKPQAMPQPQVIPKPQVMPQVIPKPQPAPMSASPSVSKPSIVTSPDALSAISKQPYPSPTVQGPTSHQIPQQAPGIESFPQVDSSWKQRLYAFLGPRGCKPYYKTEAIGLQTFSSSCMIEGFTIVLGTGTASSKKQAEQIAAYQAFHGEELKEFLANPLSFSIANN</sequence>
<dbReference type="GO" id="GO:0003725">
    <property type="term" value="F:double-stranded RNA binding"/>
    <property type="evidence" value="ECO:0007669"/>
    <property type="project" value="TreeGrafter"/>
</dbReference>